<reference evidence="2 3" key="1">
    <citation type="submission" date="2018-07" db="EMBL/GenBank/DDBJ databases">
        <title>Draft genome of the type strain Streptomyces armeniacus ATCC 15676.</title>
        <authorList>
            <person name="Labana P."/>
            <person name="Gosse J.T."/>
            <person name="Boddy C.N."/>
        </authorList>
    </citation>
    <scope>NUCLEOTIDE SEQUENCE [LARGE SCALE GENOMIC DNA]</scope>
    <source>
        <strain evidence="2 3">ATCC 15676</strain>
    </source>
</reference>
<dbReference type="InterPro" id="IPR025855">
    <property type="entry name" value="Replic_Relax"/>
</dbReference>
<organism evidence="2 3">
    <name type="scientific">Streptomyces armeniacus</name>
    <dbReference type="NCBI Taxonomy" id="83291"/>
    <lineage>
        <taxon>Bacteria</taxon>
        <taxon>Bacillati</taxon>
        <taxon>Actinomycetota</taxon>
        <taxon>Actinomycetes</taxon>
        <taxon>Kitasatosporales</taxon>
        <taxon>Streptomycetaceae</taxon>
        <taxon>Streptomyces</taxon>
    </lineage>
</organism>
<evidence type="ECO:0008006" key="4">
    <source>
        <dbReference type="Google" id="ProtNLM"/>
    </source>
</evidence>
<dbReference type="Proteomes" id="UP000254425">
    <property type="component" value="Chromosome"/>
</dbReference>
<protein>
    <recommendedName>
        <fullName evidence="4">Replication-relaxation</fullName>
    </recommendedName>
</protein>
<sequence>MSPALPRPDQGPGSRYTARATTTRRRPPTVVRRRDVAALASRLTPRDTWLAAMVHEHRVLTTPQIGRIAFGASRTAQNRLRALHRMAVLDSFRPLVQTGSAPEHYTLGPAGAALLAAHAGVETAALGWRPTHTGRIAYSPWLGHDLGVNDLLTRLTARGRDAPHAGLPLWLSENSCARRWGDIVRPDAYAHWSDHGALLPFFLEYDTGSQPLARVDAKLPAYAAFTAATHARPALLIHTRTASREAALRRRLTETARQLALPVATASADFTTTSPWGNWWTPLTTTTPRLTLAELAAHWPDLSPAPGLEPTDADTPLTLPVPPLAPPAQGRV</sequence>
<proteinExistence type="predicted"/>
<evidence type="ECO:0000313" key="2">
    <source>
        <dbReference type="EMBL" id="AXK36790.1"/>
    </source>
</evidence>
<name>A0A345XYS4_9ACTN</name>
<gene>
    <name evidence="2" type="ORF">DVA86_33790</name>
</gene>
<evidence type="ECO:0000313" key="3">
    <source>
        <dbReference type="Proteomes" id="UP000254425"/>
    </source>
</evidence>
<feature type="region of interest" description="Disordered" evidence="1">
    <location>
        <begin position="301"/>
        <end position="332"/>
    </location>
</feature>
<feature type="region of interest" description="Disordered" evidence="1">
    <location>
        <begin position="1"/>
        <end position="29"/>
    </location>
</feature>
<dbReference type="AlphaFoldDB" id="A0A345XYS4"/>
<accession>A0A345XYS4</accession>
<dbReference type="Pfam" id="PF13814">
    <property type="entry name" value="Replic_Relax"/>
    <property type="match status" value="1"/>
</dbReference>
<dbReference type="EMBL" id="CP031320">
    <property type="protein sequence ID" value="AXK36790.1"/>
    <property type="molecule type" value="Genomic_DNA"/>
</dbReference>
<dbReference type="KEGG" id="sarm:DVA86_33790"/>
<evidence type="ECO:0000256" key="1">
    <source>
        <dbReference type="SAM" id="MobiDB-lite"/>
    </source>
</evidence>
<keyword evidence="3" id="KW-1185">Reference proteome</keyword>